<dbReference type="Gene3D" id="3.30.56.10">
    <property type="match status" value="2"/>
</dbReference>
<evidence type="ECO:0000313" key="20">
    <source>
        <dbReference type="EMBL" id="CAA6809994.1"/>
    </source>
</evidence>
<organism evidence="20">
    <name type="scientific">uncultured Campylobacterales bacterium</name>
    <dbReference type="NCBI Taxonomy" id="352960"/>
    <lineage>
        <taxon>Bacteria</taxon>
        <taxon>Pseudomonadati</taxon>
        <taxon>Campylobacterota</taxon>
        <taxon>Epsilonproteobacteria</taxon>
        <taxon>Campylobacterales</taxon>
        <taxon>environmental samples</taxon>
    </lineage>
</organism>
<gene>
    <name evidence="15" type="primary">pheT</name>
    <name evidence="20" type="ORF">HELGO_WM5951</name>
</gene>
<dbReference type="AlphaFoldDB" id="A0A6S6SV57"/>
<evidence type="ECO:0000259" key="19">
    <source>
        <dbReference type="PROSITE" id="PS51483"/>
    </source>
</evidence>
<dbReference type="InterPro" id="IPR045060">
    <property type="entry name" value="Phe-tRNA-ligase_IIc_bsu"/>
</dbReference>
<dbReference type="EMBL" id="CACVAW010000040">
    <property type="protein sequence ID" value="CAA6809994.1"/>
    <property type="molecule type" value="Genomic_DNA"/>
</dbReference>
<dbReference type="InterPro" id="IPR005147">
    <property type="entry name" value="tRNA_synthase_B5-dom"/>
</dbReference>
<name>A0A6S6SV57_9BACT</name>
<keyword evidence="10 15" id="KW-0460">Magnesium</keyword>
<dbReference type="Gene3D" id="3.30.930.10">
    <property type="entry name" value="Bira Bifunctional Protein, Domain 2"/>
    <property type="match status" value="1"/>
</dbReference>
<sequence>MIITRNWLNEWINLEDLSNKEIYKALDNIGLEVDSMTELIIPSKIVVGYVKECVKHPDANKLSITKVDIGGSIVQIVCGAKNVRAGLFVPVALIGSSFGDFKIVKTELRGEESSGMICSSKELGLPDINDGILELDSSIGELVVGKELKEYSLLNDTVYEIELTANRGDCLSIYGVARDLATYLKKELLEFEKIESQDKKGIGRILEINSENIDSKLCFRVFESSDEVRPDLNIKLKNMLVGNTLSNDVRDIVKYVSHSTGVLFKVYSVTNMLQDDNKTIKFDIKKNKFGMDSVFLNNKEISTIGIYSDKFEASIEDRLFVLQSSYTNPDLISKLVYENKLKISDDQFYRSSRGTEYRTGYAQDFFHYIVFNESIKWYSGEERIEPSVNRHTIDVNLKKVRSLIGQEIDKGTIISILKSLQFEIELSKSNEDFAVNVPIFRNDIKNIQDITEEIIRIVGIDNIDSNALEFKEKNRINSAMLNFHKTNSFRSKATSNGFFENLSFVFTDKTILEKYSFDLLDKKFELLNPISSELNTLRSTILINLLQSAKNNTNIGKKSIKLFEIGKTFNQNRDEFTKISFIFSGKRDSENVSNHGKPQDISFFEFAKKISSVIGDFEIKKTRDINKDFFNPYEYGEIFQNGEKIGIISKLGISVQKDFDLGTTYVCECDFTKIQYSKINAQNYSKFQLNTRELSLLVPSDMAYENIKTSIAKINIPSLIDFYPVDLYRSDELENKLSISIKFEIQSNDKTLRVEEIDDIMNTILKTLKADLNIDLR</sequence>
<keyword evidence="5 16" id="KW-0820">tRNA-binding</keyword>
<dbReference type="InterPro" id="IPR012340">
    <property type="entry name" value="NA-bd_OB-fold"/>
</dbReference>
<evidence type="ECO:0000256" key="8">
    <source>
        <dbReference type="ARBA" id="ARBA00022741"/>
    </source>
</evidence>
<evidence type="ECO:0000256" key="5">
    <source>
        <dbReference type="ARBA" id="ARBA00022555"/>
    </source>
</evidence>
<dbReference type="InterPro" id="IPR009061">
    <property type="entry name" value="DNA-bd_dom_put_sf"/>
</dbReference>
<dbReference type="PROSITE" id="PS51447">
    <property type="entry name" value="FDX_ACB"/>
    <property type="match status" value="1"/>
</dbReference>
<evidence type="ECO:0000256" key="9">
    <source>
        <dbReference type="ARBA" id="ARBA00022840"/>
    </source>
</evidence>
<keyword evidence="7 15" id="KW-0479">Metal-binding</keyword>
<evidence type="ECO:0000256" key="2">
    <source>
        <dbReference type="ARBA" id="ARBA00008653"/>
    </source>
</evidence>
<dbReference type="EC" id="6.1.1.20" evidence="15"/>
<dbReference type="InterPro" id="IPR041616">
    <property type="entry name" value="PheRS_beta_core"/>
</dbReference>
<dbReference type="SMART" id="SM00896">
    <property type="entry name" value="FDX-ACB"/>
    <property type="match status" value="1"/>
</dbReference>
<reference evidence="20" key="1">
    <citation type="submission" date="2020-01" db="EMBL/GenBank/DDBJ databases">
        <authorList>
            <person name="Meier V. D."/>
            <person name="Meier V D."/>
        </authorList>
    </citation>
    <scope>NUCLEOTIDE SEQUENCE</scope>
    <source>
        <strain evidence="20">HLG_WM_MAG_12</strain>
    </source>
</reference>
<dbReference type="PROSITE" id="PS50886">
    <property type="entry name" value="TRBD"/>
    <property type="match status" value="1"/>
</dbReference>
<feature type="domain" description="B5" evidence="19">
    <location>
        <begin position="388"/>
        <end position="465"/>
    </location>
</feature>
<feature type="binding site" evidence="15">
    <location>
        <position position="452"/>
    </location>
    <ligand>
        <name>Mg(2+)</name>
        <dbReference type="ChEBI" id="CHEBI:18420"/>
        <note>shared with alpha subunit</note>
    </ligand>
</feature>
<dbReference type="HAMAP" id="MF_00283">
    <property type="entry name" value="Phe_tRNA_synth_beta1"/>
    <property type="match status" value="1"/>
</dbReference>
<dbReference type="InterPro" id="IPR004532">
    <property type="entry name" value="Phe-tRNA-ligase_IIc_bsu_bact"/>
</dbReference>
<dbReference type="InterPro" id="IPR045864">
    <property type="entry name" value="aa-tRNA-synth_II/BPL/LPL"/>
</dbReference>
<evidence type="ECO:0000256" key="4">
    <source>
        <dbReference type="ARBA" id="ARBA00022490"/>
    </source>
</evidence>
<keyword evidence="13 15" id="KW-0030">Aminoacyl-tRNA synthetase</keyword>
<dbReference type="PANTHER" id="PTHR10947">
    <property type="entry name" value="PHENYLALANYL-TRNA SYNTHETASE BETA CHAIN AND LEUCINE-RICH REPEAT-CONTAINING PROTEIN 47"/>
    <property type="match status" value="1"/>
</dbReference>
<dbReference type="Gene3D" id="3.30.70.380">
    <property type="entry name" value="Ferrodoxin-fold anticodon-binding domain"/>
    <property type="match status" value="1"/>
</dbReference>
<comment type="cofactor">
    <cofactor evidence="15">
        <name>Mg(2+)</name>
        <dbReference type="ChEBI" id="CHEBI:18420"/>
    </cofactor>
    <text evidence="15">Binds 2 magnesium ions per tetramer.</text>
</comment>
<comment type="catalytic activity">
    <reaction evidence="14 15">
        <text>tRNA(Phe) + L-phenylalanine + ATP = L-phenylalanyl-tRNA(Phe) + AMP + diphosphate + H(+)</text>
        <dbReference type="Rhea" id="RHEA:19413"/>
        <dbReference type="Rhea" id="RHEA-COMP:9668"/>
        <dbReference type="Rhea" id="RHEA-COMP:9699"/>
        <dbReference type="ChEBI" id="CHEBI:15378"/>
        <dbReference type="ChEBI" id="CHEBI:30616"/>
        <dbReference type="ChEBI" id="CHEBI:33019"/>
        <dbReference type="ChEBI" id="CHEBI:58095"/>
        <dbReference type="ChEBI" id="CHEBI:78442"/>
        <dbReference type="ChEBI" id="CHEBI:78531"/>
        <dbReference type="ChEBI" id="CHEBI:456215"/>
        <dbReference type="EC" id="6.1.1.20"/>
    </reaction>
</comment>
<dbReference type="InterPro" id="IPR033714">
    <property type="entry name" value="tRNA_bind_bactPheRS"/>
</dbReference>
<proteinExistence type="inferred from homology"/>
<evidence type="ECO:0000256" key="13">
    <source>
        <dbReference type="ARBA" id="ARBA00023146"/>
    </source>
</evidence>
<evidence type="ECO:0000256" key="6">
    <source>
        <dbReference type="ARBA" id="ARBA00022598"/>
    </source>
</evidence>
<dbReference type="SUPFAM" id="SSF46955">
    <property type="entry name" value="Putative DNA-binding domain"/>
    <property type="match status" value="1"/>
</dbReference>
<dbReference type="Pfam" id="PF01588">
    <property type="entry name" value="tRNA_bind"/>
    <property type="match status" value="1"/>
</dbReference>
<dbReference type="Pfam" id="PF03147">
    <property type="entry name" value="FDX-ACB"/>
    <property type="match status" value="1"/>
</dbReference>
<dbReference type="SUPFAM" id="SSF55681">
    <property type="entry name" value="Class II aaRS and biotin synthetases"/>
    <property type="match status" value="1"/>
</dbReference>
<feature type="domain" description="TRNA-binding" evidence="17">
    <location>
        <begin position="39"/>
        <end position="149"/>
    </location>
</feature>
<evidence type="ECO:0000256" key="3">
    <source>
        <dbReference type="ARBA" id="ARBA00011209"/>
    </source>
</evidence>
<dbReference type="Pfam" id="PF17759">
    <property type="entry name" value="tRNA_synthFbeta"/>
    <property type="match status" value="1"/>
</dbReference>
<dbReference type="SUPFAM" id="SSF54991">
    <property type="entry name" value="Anticodon-binding domain of PheRS"/>
    <property type="match status" value="1"/>
</dbReference>
<dbReference type="GO" id="GO:0006432">
    <property type="term" value="P:phenylalanyl-tRNA aminoacylation"/>
    <property type="evidence" value="ECO:0007669"/>
    <property type="project" value="UniProtKB-UniRule"/>
</dbReference>
<evidence type="ECO:0000256" key="10">
    <source>
        <dbReference type="ARBA" id="ARBA00022842"/>
    </source>
</evidence>
<evidence type="ECO:0000256" key="14">
    <source>
        <dbReference type="ARBA" id="ARBA00049255"/>
    </source>
</evidence>
<dbReference type="GO" id="GO:0000049">
    <property type="term" value="F:tRNA binding"/>
    <property type="evidence" value="ECO:0007669"/>
    <property type="project" value="UniProtKB-UniRule"/>
</dbReference>
<feature type="binding site" evidence="15">
    <location>
        <position position="449"/>
    </location>
    <ligand>
        <name>Mg(2+)</name>
        <dbReference type="ChEBI" id="CHEBI:18420"/>
        <note>shared with alpha subunit</note>
    </ligand>
</feature>
<dbReference type="NCBIfam" id="TIGR00472">
    <property type="entry name" value="pheT_bact"/>
    <property type="match status" value="1"/>
</dbReference>
<dbReference type="Gene3D" id="2.40.50.140">
    <property type="entry name" value="Nucleic acid-binding proteins"/>
    <property type="match status" value="1"/>
</dbReference>
<dbReference type="Pfam" id="PF03484">
    <property type="entry name" value="B5"/>
    <property type="match status" value="1"/>
</dbReference>
<keyword evidence="6 15" id="KW-0436">Ligase</keyword>
<evidence type="ECO:0000256" key="12">
    <source>
        <dbReference type="ARBA" id="ARBA00022917"/>
    </source>
</evidence>
<dbReference type="InterPro" id="IPR002547">
    <property type="entry name" value="tRNA-bd_dom"/>
</dbReference>
<dbReference type="PROSITE" id="PS51483">
    <property type="entry name" value="B5"/>
    <property type="match status" value="1"/>
</dbReference>
<dbReference type="InterPro" id="IPR005121">
    <property type="entry name" value="Fdx_antiC-bd"/>
</dbReference>
<feature type="binding site" evidence="15">
    <location>
        <position position="453"/>
    </location>
    <ligand>
        <name>Mg(2+)</name>
        <dbReference type="ChEBI" id="CHEBI:18420"/>
        <note>shared with alpha subunit</note>
    </ligand>
</feature>
<keyword evidence="8 15" id="KW-0547">Nucleotide-binding</keyword>
<comment type="subcellular location">
    <subcellularLocation>
        <location evidence="1 15">Cytoplasm</location>
    </subcellularLocation>
</comment>
<dbReference type="GO" id="GO:0000287">
    <property type="term" value="F:magnesium ion binding"/>
    <property type="evidence" value="ECO:0007669"/>
    <property type="project" value="UniProtKB-UniRule"/>
</dbReference>
<keyword evidence="9 15" id="KW-0067">ATP-binding</keyword>
<dbReference type="PANTHER" id="PTHR10947:SF0">
    <property type="entry name" value="PHENYLALANINE--TRNA LIGASE BETA SUBUNIT"/>
    <property type="match status" value="1"/>
</dbReference>
<dbReference type="GO" id="GO:0004826">
    <property type="term" value="F:phenylalanine-tRNA ligase activity"/>
    <property type="evidence" value="ECO:0007669"/>
    <property type="project" value="UniProtKB-UniRule"/>
</dbReference>
<dbReference type="InterPro" id="IPR036690">
    <property type="entry name" value="Fdx_antiC-bd_sf"/>
</dbReference>
<dbReference type="SUPFAM" id="SSF50249">
    <property type="entry name" value="Nucleic acid-binding proteins"/>
    <property type="match status" value="1"/>
</dbReference>
<evidence type="ECO:0000259" key="17">
    <source>
        <dbReference type="PROSITE" id="PS50886"/>
    </source>
</evidence>
<dbReference type="FunFam" id="2.40.50.140:FF:000045">
    <property type="entry name" value="Phenylalanine--tRNA ligase beta subunit"/>
    <property type="match status" value="1"/>
</dbReference>
<dbReference type="GO" id="GO:0005524">
    <property type="term" value="F:ATP binding"/>
    <property type="evidence" value="ECO:0007669"/>
    <property type="project" value="UniProtKB-UniRule"/>
</dbReference>
<dbReference type="SMART" id="SM00874">
    <property type="entry name" value="B5"/>
    <property type="match status" value="1"/>
</dbReference>
<evidence type="ECO:0000256" key="11">
    <source>
        <dbReference type="ARBA" id="ARBA00022884"/>
    </source>
</evidence>
<comment type="similarity">
    <text evidence="2 15">Belongs to the phenylalanyl-tRNA synthetase beta subunit family. Type 1 subfamily.</text>
</comment>
<dbReference type="GO" id="GO:0009328">
    <property type="term" value="C:phenylalanine-tRNA ligase complex"/>
    <property type="evidence" value="ECO:0007669"/>
    <property type="project" value="TreeGrafter"/>
</dbReference>
<evidence type="ECO:0000256" key="7">
    <source>
        <dbReference type="ARBA" id="ARBA00022723"/>
    </source>
</evidence>
<dbReference type="CDD" id="cd02796">
    <property type="entry name" value="tRNA_bind_bactPheRS"/>
    <property type="match status" value="1"/>
</dbReference>
<evidence type="ECO:0000256" key="15">
    <source>
        <dbReference type="HAMAP-Rule" id="MF_00283"/>
    </source>
</evidence>
<feature type="domain" description="FDX-ACB" evidence="18">
    <location>
        <begin position="685"/>
        <end position="777"/>
    </location>
</feature>
<protein>
    <recommendedName>
        <fullName evidence="15">Phenylalanine--tRNA ligase beta subunit</fullName>
        <ecNumber evidence="15">6.1.1.20</ecNumber>
    </recommendedName>
    <alternativeName>
        <fullName evidence="15">Phenylalanyl-tRNA synthetase beta subunit</fullName>
        <shortName evidence="15">PheRS</shortName>
    </alternativeName>
</protein>
<evidence type="ECO:0000256" key="16">
    <source>
        <dbReference type="PROSITE-ProRule" id="PRU00209"/>
    </source>
</evidence>
<comment type="subunit">
    <text evidence="3 15">Tetramer of two alpha and two beta subunits.</text>
</comment>
<keyword evidence="4 15" id="KW-0963">Cytoplasm</keyword>
<evidence type="ECO:0000256" key="1">
    <source>
        <dbReference type="ARBA" id="ARBA00004496"/>
    </source>
</evidence>
<dbReference type="NCBIfam" id="NF045760">
    <property type="entry name" value="YtpR"/>
    <property type="match status" value="1"/>
</dbReference>
<keyword evidence="11 16" id="KW-0694">RNA-binding</keyword>
<evidence type="ECO:0000259" key="18">
    <source>
        <dbReference type="PROSITE" id="PS51447"/>
    </source>
</evidence>
<accession>A0A6S6SV57</accession>
<keyword evidence="12 15" id="KW-0648">Protein biosynthesis</keyword>
<feature type="binding site" evidence="15">
    <location>
        <position position="443"/>
    </location>
    <ligand>
        <name>Mg(2+)</name>
        <dbReference type="ChEBI" id="CHEBI:18420"/>
        <note>shared with alpha subunit</note>
    </ligand>
</feature>